<keyword evidence="2" id="KW-0812">Transmembrane</keyword>
<evidence type="ECO:0000259" key="3">
    <source>
        <dbReference type="SMART" id="SM00597"/>
    </source>
</evidence>
<dbReference type="InterPro" id="IPR012337">
    <property type="entry name" value="RNaseH-like_sf"/>
</dbReference>
<evidence type="ECO:0000256" key="2">
    <source>
        <dbReference type="SAM" id="Phobius"/>
    </source>
</evidence>
<gene>
    <name evidence="4" type="ORF">PVAP13_3KG538301</name>
</gene>
<dbReference type="SUPFAM" id="SSF53098">
    <property type="entry name" value="Ribonuclease H-like"/>
    <property type="match status" value="1"/>
</dbReference>
<dbReference type="Pfam" id="PF05699">
    <property type="entry name" value="Dimer_Tnp_hAT"/>
    <property type="match status" value="1"/>
</dbReference>
<comment type="caution">
    <text evidence="4">The sequence shown here is derived from an EMBL/GenBank/DDBJ whole genome shotgun (WGS) entry which is preliminary data.</text>
</comment>
<dbReference type="Pfam" id="PF14291">
    <property type="entry name" value="DUF4371"/>
    <property type="match status" value="1"/>
</dbReference>
<dbReference type="AlphaFoldDB" id="A0A8T0V8D9"/>
<dbReference type="PANTHER" id="PTHR11697:SF230">
    <property type="entry name" value="ZINC FINGER, MYM DOMAIN CONTAINING 1"/>
    <property type="match status" value="1"/>
</dbReference>
<proteinExistence type="predicted"/>
<protein>
    <recommendedName>
        <fullName evidence="3">TTF-type domain-containing protein</fullName>
    </recommendedName>
</protein>
<evidence type="ECO:0000313" key="5">
    <source>
        <dbReference type="Proteomes" id="UP000823388"/>
    </source>
</evidence>
<name>A0A8T0V8D9_PANVG</name>
<feature type="compositionally biased region" description="Polar residues" evidence="1">
    <location>
        <begin position="8"/>
        <end position="27"/>
    </location>
</feature>
<dbReference type="SMART" id="SM00597">
    <property type="entry name" value="ZnF_TTF"/>
    <property type="match status" value="1"/>
</dbReference>
<organism evidence="4 5">
    <name type="scientific">Panicum virgatum</name>
    <name type="common">Blackwell switchgrass</name>
    <dbReference type="NCBI Taxonomy" id="38727"/>
    <lineage>
        <taxon>Eukaryota</taxon>
        <taxon>Viridiplantae</taxon>
        <taxon>Streptophyta</taxon>
        <taxon>Embryophyta</taxon>
        <taxon>Tracheophyta</taxon>
        <taxon>Spermatophyta</taxon>
        <taxon>Magnoliopsida</taxon>
        <taxon>Liliopsida</taxon>
        <taxon>Poales</taxon>
        <taxon>Poaceae</taxon>
        <taxon>PACMAD clade</taxon>
        <taxon>Panicoideae</taxon>
        <taxon>Panicodae</taxon>
        <taxon>Paniceae</taxon>
        <taxon>Panicinae</taxon>
        <taxon>Panicum</taxon>
        <taxon>Panicum sect. Hiantes</taxon>
    </lineage>
</organism>
<accession>A0A8T0V8D9</accession>
<dbReference type="Proteomes" id="UP000823388">
    <property type="component" value="Chromosome 3K"/>
</dbReference>
<evidence type="ECO:0000256" key="1">
    <source>
        <dbReference type="SAM" id="MobiDB-lite"/>
    </source>
</evidence>
<dbReference type="InterPro" id="IPR006580">
    <property type="entry name" value="Znf_TTF"/>
</dbReference>
<keyword evidence="2" id="KW-1133">Transmembrane helix</keyword>
<dbReference type="PANTHER" id="PTHR11697">
    <property type="entry name" value="GENERAL TRANSCRIPTION FACTOR 2-RELATED ZINC FINGER PROTEIN"/>
    <property type="match status" value="1"/>
</dbReference>
<feature type="compositionally biased region" description="Basic and acidic residues" evidence="1">
    <location>
        <begin position="43"/>
        <end position="52"/>
    </location>
</feature>
<feature type="region of interest" description="Disordered" evidence="1">
    <location>
        <begin position="1"/>
        <end position="52"/>
    </location>
</feature>
<feature type="transmembrane region" description="Helical" evidence="2">
    <location>
        <begin position="772"/>
        <end position="799"/>
    </location>
</feature>
<reference evidence="4" key="1">
    <citation type="submission" date="2020-05" db="EMBL/GenBank/DDBJ databases">
        <title>WGS assembly of Panicum virgatum.</title>
        <authorList>
            <person name="Lovell J.T."/>
            <person name="Jenkins J."/>
            <person name="Shu S."/>
            <person name="Juenger T.E."/>
            <person name="Schmutz J."/>
        </authorList>
    </citation>
    <scope>NUCLEOTIDE SEQUENCE</scope>
    <source>
        <strain evidence="4">AP13</strain>
    </source>
</reference>
<dbReference type="InterPro" id="IPR055298">
    <property type="entry name" value="AtLOH3-like"/>
</dbReference>
<feature type="domain" description="TTF-type" evidence="3">
    <location>
        <begin position="85"/>
        <end position="178"/>
    </location>
</feature>
<sequence length="803" mass="92786">MSKRTIHTYFSSSSASTPHTNEGTSQSKKPRAEFSQSDLIGDPGKRKPIDDYQPKIRDQLKRAYALNGPTQPRDIIFPRKWMSGEFRSFQKTWYDEFDWLEYSEYKDAAYCLYCYLFFNSAKPEKFGSSVFAHQGYVNWKKAKDTFNNHNVCKTHVEARLKCEDFMNQKTNVGRKLVQISKEEEKRYEIRLTASLGVARFLIMQGDAFRGHDESSTSLNKGTYREMIDWYKDKVEIVKEAYEKGSKNCQMLSPDIQKDLTKACAEEVTSVIMDEIRGKKFSVLIDESRDVSIKEQMAVILRFVNDEGKVMERFLGLQHVQSCTAIALKEALVRMLSSHNLSISMLRGQGYDGASNMRGEFNGVQKLIRDENPYAFYVHCFAHQLQLVVVTVSTSSADIADFFNYVPLIVNNVGASCMRKDALLAKHHDVLLEKIENGEIMTGRDVLEIVKKDSIKPACNGGALGLIGKMESFDFVFILHLMIELLSMTDILSRALQRKDQDIVEAMHLIMDVKDGLQDMRENGWEPLLKKVKTFCERNEIEVSDMDDEINVRGTSRRRKQKVTNMHYYHVEIFLVAIDAILTELNHRFSETSSELLVCMACFNPRKSFSNFDVDKFVRLAEIYAEDFDIGDLTVLPNELKSFVNRARRTPEFLGCTELGKVAEIMVKTNMNTSYQRVYRLIELTLILPVATASVERIFSAMSIIKTDLRSKMGDEWLNDLMICYNEKEIFRKICNEKIKKRLLLRMNNGCHRRAASISFVIWLFGMDKPHSLIFMLYFVFFIVHRCFNIRLLQTIIFVFREVS</sequence>
<dbReference type="InterPro" id="IPR025398">
    <property type="entry name" value="DUF4371"/>
</dbReference>
<dbReference type="InterPro" id="IPR008906">
    <property type="entry name" value="HATC_C_dom"/>
</dbReference>
<dbReference type="GO" id="GO:0046983">
    <property type="term" value="F:protein dimerization activity"/>
    <property type="evidence" value="ECO:0007669"/>
    <property type="project" value="InterPro"/>
</dbReference>
<keyword evidence="5" id="KW-1185">Reference proteome</keyword>
<evidence type="ECO:0000313" key="4">
    <source>
        <dbReference type="EMBL" id="KAG2630625.1"/>
    </source>
</evidence>
<keyword evidence="2" id="KW-0472">Membrane</keyword>
<dbReference type="EMBL" id="CM029041">
    <property type="protein sequence ID" value="KAG2630625.1"/>
    <property type="molecule type" value="Genomic_DNA"/>
</dbReference>